<evidence type="ECO:0000313" key="4">
    <source>
        <dbReference type="Proteomes" id="UP000275012"/>
    </source>
</evidence>
<dbReference type="InterPro" id="IPR011990">
    <property type="entry name" value="TPR-like_helical_dom_sf"/>
</dbReference>
<dbReference type="SUPFAM" id="SSF48452">
    <property type="entry name" value="TPR-like"/>
    <property type="match status" value="1"/>
</dbReference>
<dbReference type="Proteomes" id="UP000275012">
    <property type="component" value="Unassembled WGS sequence"/>
</dbReference>
<keyword evidence="4" id="KW-1185">Reference proteome</keyword>
<dbReference type="InterPro" id="IPR019734">
    <property type="entry name" value="TPR_rpt"/>
</dbReference>
<comment type="caution">
    <text evidence="3">The sequence shown here is derived from an EMBL/GenBank/DDBJ whole genome shotgun (WGS) entry which is preliminary data.</text>
</comment>
<organism evidence="3 4">
    <name type="scientific">Solilutibacter pythonis</name>
    <dbReference type="NCBI Taxonomy" id="2483112"/>
    <lineage>
        <taxon>Bacteria</taxon>
        <taxon>Pseudomonadati</taxon>
        <taxon>Pseudomonadota</taxon>
        <taxon>Gammaproteobacteria</taxon>
        <taxon>Lysobacterales</taxon>
        <taxon>Lysobacteraceae</taxon>
        <taxon>Solilutibacter</taxon>
    </lineage>
</organism>
<reference evidence="3 4" key="1">
    <citation type="submission" date="2018-10" db="EMBL/GenBank/DDBJ databases">
        <title>Proposal of Lysobacter pythonis sp. nov. isolated from royal pythons (Python regius).</title>
        <authorList>
            <person name="Hans-Juergen B."/>
            <person name="Huptas C."/>
            <person name="Sandra B."/>
            <person name="Igor L."/>
            <person name="Joachim S."/>
            <person name="Siegfried S."/>
            <person name="Mareike W."/>
            <person name="Peter K."/>
        </authorList>
    </citation>
    <scope>NUCLEOTIDE SEQUENCE [LARGE SCALE GENOMIC DNA]</scope>
    <source>
        <strain evidence="3 4">4284/11</strain>
    </source>
</reference>
<evidence type="ECO:0000256" key="1">
    <source>
        <dbReference type="SAM" id="MobiDB-lite"/>
    </source>
</evidence>
<dbReference type="Pfam" id="PF14559">
    <property type="entry name" value="TPR_19"/>
    <property type="match status" value="1"/>
</dbReference>
<proteinExistence type="predicted"/>
<evidence type="ECO:0000256" key="2">
    <source>
        <dbReference type="SAM" id="SignalP"/>
    </source>
</evidence>
<dbReference type="Gene3D" id="1.25.40.10">
    <property type="entry name" value="Tetratricopeptide repeat domain"/>
    <property type="match status" value="2"/>
</dbReference>
<dbReference type="Pfam" id="PF13181">
    <property type="entry name" value="TPR_8"/>
    <property type="match status" value="1"/>
</dbReference>
<gene>
    <name evidence="3" type="ORF">EBB59_04240</name>
</gene>
<dbReference type="SMART" id="SM00028">
    <property type="entry name" value="TPR"/>
    <property type="match status" value="4"/>
</dbReference>
<protein>
    <submittedName>
        <fullName evidence="3">Uncharacterized protein</fullName>
    </submittedName>
</protein>
<accession>A0A3M2I5X4</accession>
<evidence type="ECO:0000313" key="3">
    <source>
        <dbReference type="EMBL" id="RMH93857.1"/>
    </source>
</evidence>
<keyword evidence="2" id="KW-0732">Signal</keyword>
<feature type="region of interest" description="Disordered" evidence="1">
    <location>
        <begin position="29"/>
        <end position="70"/>
    </location>
</feature>
<name>A0A3M2I5X4_9GAMM</name>
<sequence>MLMSSLRRALTVSVALALSTAIAAPAAAQLAGKRHERRGQQQQQQQKAPAATYPNATRQDPKERASQKGVKELQTLSKLNEEGKNAELLARAVPFAESTSNAYEKSFSWLLSGSAAIESDDLAKAAQYFKAAIDANGLDNNNHYNAMYNLAVVYSQLEQNEAALAMLERFLSETRTDDPKYLNTKAQLLAAAGRHEEAAKLFLDSYGKDPSDKRLLMNAVASLQQAEKFAEAGKLMQEARSKGLLTEAREYRALYSGLLNEEKWREAATVIEEGVAKGILAQDADLGKAWGYVAQGAYFSEPQDLDAAAKYYTLAAPLSANGEAWLNLAKIYQQQGKSAQMREAAKQAQAKGGLKNPGEASRLANQK</sequence>
<dbReference type="AlphaFoldDB" id="A0A3M2I5X4"/>
<dbReference type="SUPFAM" id="SSF81901">
    <property type="entry name" value="HCP-like"/>
    <property type="match status" value="1"/>
</dbReference>
<feature type="chain" id="PRO_5018187747" evidence="2">
    <location>
        <begin position="24"/>
        <end position="367"/>
    </location>
</feature>
<feature type="region of interest" description="Disordered" evidence="1">
    <location>
        <begin position="342"/>
        <end position="367"/>
    </location>
</feature>
<feature type="compositionally biased region" description="Basic and acidic residues" evidence="1">
    <location>
        <begin position="59"/>
        <end position="70"/>
    </location>
</feature>
<feature type="signal peptide" evidence="2">
    <location>
        <begin position="1"/>
        <end position="23"/>
    </location>
</feature>
<dbReference type="EMBL" id="RFLY01000004">
    <property type="protein sequence ID" value="RMH93857.1"/>
    <property type="molecule type" value="Genomic_DNA"/>
</dbReference>